<sequence>MELINAIKEMKDIDRILKASQDLKEKTVDDELDPYKERALLTRRQREKLDLEISAMRGQRHFSSDVERIMNDMLANFRAKLIAMPTKIAPPPKLTVSE</sequence>
<accession>A0A0E3K487</accession>
<dbReference type="STRING" id="1548.CSCA_5089"/>
<evidence type="ECO:0000313" key="1">
    <source>
        <dbReference type="EMBL" id="AKA72214.1"/>
    </source>
</evidence>
<dbReference type="KEGG" id="csq:CSCA_5089"/>
<protein>
    <submittedName>
        <fullName evidence="1">Uncharacterized protein</fullName>
    </submittedName>
</protein>
<name>A0A0E3K487_CLOSL</name>
<evidence type="ECO:0000313" key="2">
    <source>
        <dbReference type="Proteomes" id="UP000033115"/>
    </source>
</evidence>
<dbReference type="Proteomes" id="UP000033115">
    <property type="component" value="Chromosome"/>
</dbReference>
<dbReference type="EMBL" id="CP009933">
    <property type="protein sequence ID" value="AKA72214.1"/>
    <property type="molecule type" value="Genomic_DNA"/>
</dbReference>
<dbReference type="HOGENOM" id="CLU_2328832_0_0_9"/>
<keyword evidence="2" id="KW-1185">Reference proteome</keyword>
<dbReference type="AlphaFoldDB" id="A0A0E3K487"/>
<reference evidence="1 2" key="1">
    <citation type="journal article" date="2015" name="J. Biotechnol.">
        <title>Complete genome sequence of a malodorant-producing acetogen, Clostridium scatologenes ATCC 25775(T).</title>
        <authorList>
            <person name="Zhu Z."/>
            <person name="Guo T."/>
            <person name="Zheng H."/>
            <person name="Song T."/>
            <person name="Ouyang P."/>
            <person name="Xie J."/>
        </authorList>
    </citation>
    <scope>NUCLEOTIDE SEQUENCE [LARGE SCALE GENOMIC DNA]</scope>
    <source>
        <strain evidence="1 2">ATCC 25775</strain>
    </source>
</reference>
<gene>
    <name evidence="1" type="ORF">CSCA_5089</name>
</gene>
<proteinExistence type="predicted"/>
<organism evidence="1 2">
    <name type="scientific">Clostridium scatologenes</name>
    <dbReference type="NCBI Taxonomy" id="1548"/>
    <lineage>
        <taxon>Bacteria</taxon>
        <taxon>Bacillati</taxon>
        <taxon>Bacillota</taxon>
        <taxon>Clostridia</taxon>
        <taxon>Eubacteriales</taxon>
        <taxon>Clostridiaceae</taxon>
        <taxon>Clostridium</taxon>
    </lineage>
</organism>